<dbReference type="EMBL" id="KV924433">
    <property type="protein sequence ID" value="PIO40034.1"/>
    <property type="molecule type" value="Genomic_DNA"/>
</dbReference>
<evidence type="ECO:0000256" key="2">
    <source>
        <dbReference type="SAM" id="MobiDB-lite"/>
    </source>
</evidence>
<keyword evidence="6" id="KW-1185">Reference proteome</keyword>
<evidence type="ECO:0008006" key="7">
    <source>
        <dbReference type="Google" id="ProtNLM"/>
    </source>
</evidence>
<feature type="region of interest" description="Disordered" evidence="2">
    <location>
        <begin position="424"/>
        <end position="444"/>
    </location>
</feature>
<reference evidence="6" key="1">
    <citation type="journal article" date="2017" name="Nat. Commun.">
        <title>The North American bullfrog draft genome provides insight into hormonal regulation of long noncoding RNA.</title>
        <authorList>
            <person name="Hammond S.A."/>
            <person name="Warren R.L."/>
            <person name="Vandervalk B.P."/>
            <person name="Kucuk E."/>
            <person name="Khan H."/>
            <person name="Gibb E.A."/>
            <person name="Pandoh P."/>
            <person name="Kirk H."/>
            <person name="Zhao Y."/>
            <person name="Jones M."/>
            <person name="Mungall A.J."/>
            <person name="Coope R."/>
            <person name="Pleasance S."/>
            <person name="Moore R.A."/>
            <person name="Holt R.A."/>
            <person name="Round J.M."/>
            <person name="Ohora S."/>
            <person name="Walle B.V."/>
            <person name="Veldhoen N."/>
            <person name="Helbing C.C."/>
            <person name="Birol I."/>
        </authorList>
    </citation>
    <scope>NUCLEOTIDE SEQUENCE [LARGE SCALE GENOMIC DNA]</scope>
</reference>
<dbReference type="OrthoDB" id="441890at2759"/>
<comment type="similarity">
    <text evidence="1">Belongs to the UPF0415 family.</text>
</comment>
<evidence type="ECO:0000313" key="6">
    <source>
        <dbReference type="Proteomes" id="UP000228934"/>
    </source>
</evidence>
<evidence type="ECO:0000259" key="4">
    <source>
        <dbReference type="Pfam" id="PF18474"/>
    </source>
</evidence>
<dbReference type="Pfam" id="PF07000">
    <property type="entry name" value="DUF1308"/>
    <property type="match status" value="1"/>
</dbReference>
<dbReference type="Proteomes" id="UP000228934">
    <property type="component" value="Unassembled WGS sequence"/>
</dbReference>
<sequence>MSLKSSLKLGLTCRNEITDNAASMSVHSLLYDRIVIAKELIKRAEALSKSRAGGVEGGAKLCSKLRAELKFLQKVEVGKVAIKESHLKSTNLTHLQAILESAESLEDVVSVLHVFSYKDQFGEKQTIVVDVVANDGHTWVKAVGRKAEALHNIWLGRGQYGDKSIIEQAEDYLQASHQQPVQYSSPHIIFAFYNGISCPMAEKLKQMGISVRGDIVAVNAFDETVQEETLSGSESDDDATGLLRGGIVDRENIVASVAFPREVKVEVCKRVNLDITTLITYVSALSHGGCYLVFKEKVLTEQAAQERKEKVLPMLNSFMEEKELFACESAVRDFQAILKTLGGPKERERATSLIKRITVVPDQPSERALKLEVSSKINLRSVSIFGTGDNLKAITMTANSGFVRAANNQGVKFSVFIHQPRALTESKESSATPVPKQPVSPDRL</sequence>
<organism evidence="5 6">
    <name type="scientific">Aquarana catesbeiana</name>
    <name type="common">American bullfrog</name>
    <name type="synonym">Rana catesbeiana</name>
    <dbReference type="NCBI Taxonomy" id="8400"/>
    <lineage>
        <taxon>Eukaryota</taxon>
        <taxon>Metazoa</taxon>
        <taxon>Chordata</taxon>
        <taxon>Craniata</taxon>
        <taxon>Vertebrata</taxon>
        <taxon>Euteleostomi</taxon>
        <taxon>Amphibia</taxon>
        <taxon>Batrachia</taxon>
        <taxon>Anura</taxon>
        <taxon>Neobatrachia</taxon>
        <taxon>Ranoidea</taxon>
        <taxon>Ranidae</taxon>
        <taxon>Aquarana</taxon>
    </lineage>
</organism>
<dbReference type="PANTHER" id="PTHR13379">
    <property type="entry name" value="UNCHARACTERIZED DUF1308"/>
    <property type="match status" value="1"/>
</dbReference>
<evidence type="ECO:0000313" key="5">
    <source>
        <dbReference type="EMBL" id="PIO40034.1"/>
    </source>
</evidence>
<evidence type="ECO:0000256" key="1">
    <source>
        <dbReference type="ARBA" id="ARBA00006588"/>
    </source>
</evidence>
<dbReference type="InterPro" id="IPR010733">
    <property type="entry name" value="DUF1308"/>
</dbReference>
<evidence type="ECO:0000259" key="3">
    <source>
        <dbReference type="Pfam" id="PF07000"/>
    </source>
</evidence>
<protein>
    <recommendedName>
        <fullName evidence="7">DUF1308 domain-containing protein</fullName>
    </recommendedName>
</protein>
<dbReference type="InterPro" id="IPR041076">
    <property type="entry name" value="DUF5614"/>
</dbReference>
<dbReference type="AlphaFoldDB" id="A0A2G9SIZ2"/>
<dbReference type="Pfam" id="PF18474">
    <property type="entry name" value="DUF5614"/>
    <property type="match status" value="1"/>
</dbReference>
<dbReference type="PANTHER" id="PTHR13379:SF0">
    <property type="entry name" value="UPF0415 PROTEIN C7ORF25"/>
    <property type="match status" value="1"/>
</dbReference>
<proteinExistence type="inferred from homology"/>
<feature type="domain" description="DUF1308" evidence="3">
    <location>
        <begin position="271"/>
        <end position="432"/>
    </location>
</feature>
<name>A0A2G9SIZ2_AQUCT</name>
<gene>
    <name evidence="5" type="ORF">AB205_0132660</name>
</gene>
<feature type="domain" description="DUF5614" evidence="4">
    <location>
        <begin position="24"/>
        <end position="238"/>
    </location>
</feature>
<accession>A0A2G9SIZ2</accession>